<evidence type="ECO:0000256" key="3">
    <source>
        <dbReference type="ARBA" id="ARBA00022692"/>
    </source>
</evidence>
<dbReference type="Pfam" id="PF07686">
    <property type="entry name" value="V-set"/>
    <property type="match status" value="1"/>
</dbReference>
<feature type="domain" description="Ig-like" evidence="11">
    <location>
        <begin position="16"/>
        <end position="145"/>
    </location>
</feature>
<evidence type="ECO:0000256" key="4">
    <source>
        <dbReference type="ARBA" id="ARBA00022729"/>
    </source>
</evidence>
<sequence>MISLTRPSGLTTKISPPIRLTGNITVPSQHFFSLTRRERETIRQIFLDCCSFICVFAVLFNKDEHDLKLQEVDVSWRHNGSINVCDLTPHSNLLETQDPRYKNRIKTFPEEYDQKNFSIKLTGLTHADAGTYICLITPSDEQEIVLLIINDFYVAETTTEKLLLPLFICSADKQSCSCSVISVCLQVTVEGVIGGSVVLPCSSAEHDLKPQGINVHWRQNGSIYVYDIIECKDSVANQDQRYKNRTETFPEEYVRRNFSIKLTGLTHADAGTYICHITPSNEWKTVLLIINVLQLHQYNRPSQSEGGQPAIPTGIEKDHDHLILCGRTCTSSLLREPTP</sequence>
<keyword evidence="8" id="KW-0675">Receptor</keyword>
<evidence type="ECO:0000256" key="10">
    <source>
        <dbReference type="ARBA" id="ARBA00023319"/>
    </source>
</evidence>
<dbReference type="InterPro" id="IPR007110">
    <property type="entry name" value="Ig-like_dom"/>
</dbReference>
<organism evidence="12 13">
    <name type="scientific">Labeo rohita</name>
    <name type="common">Indian major carp</name>
    <name type="synonym">Cyprinus rohita</name>
    <dbReference type="NCBI Taxonomy" id="84645"/>
    <lineage>
        <taxon>Eukaryota</taxon>
        <taxon>Metazoa</taxon>
        <taxon>Chordata</taxon>
        <taxon>Craniata</taxon>
        <taxon>Vertebrata</taxon>
        <taxon>Euteleostomi</taxon>
        <taxon>Actinopterygii</taxon>
        <taxon>Neopterygii</taxon>
        <taxon>Teleostei</taxon>
        <taxon>Ostariophysi</taxon>
        <taxon>Cypriniformes</taxon>
        <taxon>Cyprinidae</taxon>
        <taxon>Labeoninae</taxon>
        <taxon>Labeonini</taxon>
        <taxon>Labeo</taxon>
    </lineage>
</organism>
<dbReference type="GO" id="GO:0031295">
    <property type="term" value="P:T cell costimulation"/>
    <property type="evidence" value="ECO:0007669"/>
    <property type="project" value="TreeGrafter"/>
</dbReference>
<dbReference type="PROSITE" id="PS50835">
    <property type="entry name" value="IG_LIKE"/>
    <property type="match status" value="2"/>
</dbReference>
<dbReference type="FunFam" id="2.60.40.10:FF:000142">
    <property type="entry name" value="V-set domain-containing T-cell activation inhibitor 1"/>
    <property type="match status" value="1"/>
</dbReference>
<keyword evidence="6" id="KW-0472">Membrane</keyword>
<keyword evidence="2" id="KW-1003">Cell membrane</keyword>
<dbReference type="Gene3D" id="2.60.40.10">
    <property type="entry name" value="Immunoglobulins"/>
    <property type="match status" value="2"/>
</dbReference>
<name>A0A498MHF4_LABRO</name>
<accession>A0A498MHF4</accession>
<gene>
    <name evidence="12" type="ORF">ROHU_007350</name>
</gene>
<dbReference type="PANTHER" id="PTHR25466">
    <property type="entry name" value="T-LYMPHOCYTE ACTIVATION ANTIGEN"/>
    <property type="match status" value="1"/>
</dbReference>
<dbReference type="EMBL" id="QBIY01012679">
    <property type="protein sequence ID" value="RXN19223.1"/>
    <property type="molecule type" value="Genomic_DNA"/>
</dbReference>
<dbReference type="GO" id="GO:0007166">
    <property type="term" value="P:cell surface receptor signaling pathway"/>
    <property type="evidence" value="ECO:0007669"/>
    <property type="project" value="TreeGrafter"/>
</dbReference>
<keyword evidence="5" id="KW-1133">Transmembrane helix</keyword>
<keyword evidence="10" id="KW-0393">Immunoglobulin domain</keyword>
<evidence type="ECO:0000256" key="7">
    <source>
        <dbReference type="ARBA" id="ARBA00023157"/>
    </source>
</evidence>
<protein>
    <submittedName>
        <fullName evidence="12">CD276 antigen-like protein</fullName>
    </submittedName>
</protein>
<evidence type="ECO:0000313" key="12">
    <source>
        <dbReference type="EMBL" id="RXN19223.1"/>
    </source>
</evidence>
<dbReference type="InterPro" id="IPR036179">
    <property type="entry name" value="Ig-like_dom_sf"/>
</dbReference>
<comment type="caution">
    <text evidence="12">The sequence shown here is derived from an EMBL/GenBank/DDBJ whole genome shotgun (WGS) entry which is preliminary data.</text>
</comment>
<evidence type="ECO:0000256" key="2">
    <source>
        <dbReference type="ARBA" id="ARBA00022475"/>
    </source>
</evidence>
<evidence type="ECO:0000256" key="9">
    <source>
        <dbReference type="ARBA" id="ARBA00023180"/>
    </source>
</evidence>
<keyword evidence="9" id="KW-0325">Glycoprotein</keyword>
<evidence type="ECO:0000256" key="8">
    <source>
        <dbReference type="ARBA" id="ARBA00023170"/>
    </source>
</evidence>
<evidence type="ECO:0000259" key="11">
    <source>
        <dbReference type="PROSITE" id="PS50835"/>
    </source>
</evidence>
<proteinExistence type="predicted"/>
<keyword evidence="13" id="KW-1185">Reference proteome</keyword>
<reference evidence="12 13" key="1">
    <citation type="submission" date="2018-03" db="EMBL/GenBank/DDBJ databases">
        <title>Draft genome sequence of Rohu Carp (Labeo rohita).</title>
        <authorList>
            <person name="Das P."/>
            <person name="Kushwaha B."/>
            <person name="Joshi C.G."/>
            <person name="Kumar D."/>
            <person name="Nagpure N.S."/>
            <person name="Sahoo L."/>
            <person name="Das S.P."/>
            <person name="Bit A."/>
            <person name="Patnaik S."/>
            <person name="Meher P.K."/>
            <person name="Jayasankar P."/>
            <person name="Koringa P.G."/>
            <person name="Patel N.V."/>
            <person name="Hinsu A.T."/>
            <person name="Kumar R."/>
            <person name="Pandey M."/>
            <person name="Agarwal S."/>
            <person name="Srivastava S."/>
            <person name="Singh M."/>
            <person name="Iquebal M.A."/>
            <person name="Jaiswal S."/>
            <person name="Angadi U.B."/>
            <person name="Kumar N."/>
            <person name="Raza M."/>
            <person name="Shah T.M."/>
            <person name="Rai A."/>
            <person name="Jena J.K."/>
        </authorList>
    </citation>
    <scope>NUCLEOTIDE SEQUENCE [LARGE SCALE GENOMIC DNA]</scope>
    <source>
        <strain evidence="12">DASCIFA01</strain>
        <tissue evidence="12">Testis</tissue>
    </source>
</reference>
<evidence type="ECO:0000313" key="13">
    <source>
        <dbReference type="Proteomes" id="UP000290572"/>
    </source>
</evidence>
<dbReference type="GO" id="GO:0042102">
    <property type="term" value="P:positive regulation of T cell proliferation"/>
    <property type="evidence" value="ECO:0007669"/>
    <property type="project" value="TreeGrafter"/>
</dbReference>
<evidence type="ECO:0000256" key="6">
    <source>
        <dbReference type="ARBA" id="ARBA00023136"/>
    </source>
</evidence>
<dbReference type="InterPro" id="IPR013106">
    <property type="entry name" value="Ig_V-set"/>
</dbReference>
<dbReference type="InterPro" id="IPR013783">
    <property type="entry name" value="Ig-like_fold"/>
</dbReference>
<dbReference type="InterPro" id="IPR051713">
    <property type="entry name" value="T-cell_Activation_Regulation"/>
</dbReference>
<dbReference type="PANTHER" id="PTHR25466:SF14">
    <property type="entry name" value="BUTYROPHILIN SUBFAMILY 2 MEMBER A2-LIKE-RELATED"/>
    <property type="match status" value="1"/>
</dbReference>
<dbReference type="GO" id="GO:0071222">
    <property type="term" value="P:cellular response to lipopolysaccharide"/>
    <property type="evidence" value="ECO:0007669"/>
    <property type="project" value="TreeGrafter"/>
</dbReference>
<dbReference type="GO" id="GO:0042130">
    <property type="term" value="P:negative regulation of T cell proliferation"/>
    <property type="evidence" value="ECO:0007669"/>
    <property type="project" value="TreeGrafter"/>
</dbReference>
<keyword evidence="3" id="KW-0812">Transmembrane</keyword>
<dbReference type="SUPFAM" id="SSF48726">
    <property type="entry name" value="Immunoglobulin"/>
    <property type="match status" value="2"/>
</dbReference>
<feature type="domain" description="Ig-like" evidence="11">
    <location>
        <begin position="194"/>
        <end position="278"/>
    </location>
</feature>
<evidence type="ECO:0000256" key="1">
    <source>
        <dbReference type="ARBA" id="ARBA00004251"/>
    </source>
</evidence>
<dbReference type="AlphaFoldDB" id="A0A498MHF4"/>
<dbReference type="GO" id="GO:0006955">
    <property type="term" value="P:immune response"/>
    <property type="evidence" value="ECO:0007669"/>
    <property type="project" value="TreeGrafter"/>
</dbReference>
<comment type="subcellular location">
    <subcellularLocation>
        <location evidence="1">Cell membrane</location>
        <topology evidence="1">Single-pass type I membrane protein</topology>
    </subcellularLocation>
</comment>
<dbReference type="Proteomes" id="UP000290572">
    <property type="component" value="Unassembled WGS sequence"/>
</dbReference>
<dbReference type="InterPro" id="IPR003599">
    <property type="entry name" value="Ig_sub"/>
</dbReference>
<keyword evidence="7" id="KW-1015">Disulfide bond</keyword>
<dbReference type="SMART" id="SM00409">
    <property type="entry name" value="IG"/>
    <property type="match status" value="2"/>
</dbReference>
<keyword evidence="4" id="KW-0732">Signal</keyword>
<evidence type="ECO:0000256" key="5">
    <source>
        <dbReference type="ARBA" id="ARBA00022989"/>
    </source>
</evidence>
<dbReference type="GO" id="GO:0009897">
    <property type="term" value="C:external side of plasma membrane"/>
    <property type="evidence" value="ECO:0007669"/>
    <property type="project" value="TreeGrafter"/>
</dbReference>